<evidence type="ECO:0000313" key="3">
    <source>
        <dbReference type="Proteomes" id="UP000076096"/>
    </source>
</evidence>
<reference evidence="3" key="1">
    <citation type="submission" date="2016-04" db="EMBL/GenBank/DDBJ databases">
        <authorList>
            <person name="Zhang B."/>
        </authorList>
    </citation>
    <scope>NUCLEOTIDE SEQUENCE [LARGE SCALE GENOMIC DNA]</scope>
    <source>
        <strain evidence="3">S10</strain>
    </source>
</reference>
<dbReference type="AlphaFoldDB" id="A0A143BSK0"/>
<keyword evidence="3" id="KW-1185">Reference proteome</keyword>
<gene>
    <name evidence="2" type="ORF">A4E84_00170</name>
</gene>
<dbReference type="RefSeq" id="WP_062924582.1">
    <property type="nucleotide sequence ID" value="NZ_CP015098.1"/>
</dbReference>
<sequence length="165" mass="18061">MQLPALHSMLHQASELAATKNASFEAVCRREEDAERVLAEVRAEKAVRAGSAQSANELVTALQEKIQRHTASTGPKTGPDTAEEPGHGDPPTVRASIQRATRELLLEQGEATTKEIREHIEKVLPHVNVKSTSPELTHLVKQGLLVRPRGGVYRLGGEWARAENR</sequence>
<evidence type="ECO:0000256" key="1">
    <source>
        <dbReference type="SAM" id="MobiDB-lite"/>
    </source>
</evidence>
<protein>
    <submittedName>
        <fullName evidence="2">Uncharacterized protein</fullName>
    </submittedName>
</protein>
<proteinExistence type="predicted"/>
<dbReference type="Proteomes" id="UP000076096">
    <property type="component" value="Chromosome"/>
</dbReference>
<dbReference type="EMBL" id="CP015098">
    <property type="protein sequence ID" value="AMW08104.1"/>
    <property type="molecule type" value="Genomic_DNA"/>
</dbReference>
<dbReference type="KEGG" id="stsi:A4E84_00170"/>
<feature type="region of interest" description="Disordered" evidence="1">
    <location>
        <begin position="62"/>
        <end position="95"/>
    </location>
</feature>
<organism evidence="2 3">
    <name type="scientific">Streptomyces qaidamensis</name>
    <dbReference type="NCBI Taxonomy" id="1783515"/>
    <lineage>
        <taxon>Bacteria</taxon>
        <taxon>Bacillati</taxon>
        <taxon>Actinomycetota</taxon>
        <taxon>Actinomycetes</taxon>
        <taxon>Kitasatosporales</taxon>
        <taxon>Streptomycetaceae</taxon>
        <taxon>Streptomyces</taxon>
        <taxon>Streptomyces aurantiacus group</taxon>
    </lineage>
</organism>
<evidence type="ECO:0000313" key="2">
    <source>
        <dbReference type="EMBL" id="AMW08104.1"/>
    </source>
</evidence>
<name>A0A143BSK0_9ACTN</name>
<accession>A0A143BSK0</accession>